<dbReference type="OrthoDB" id="297219at2759"/>
<dbReference type="EMBL" id="CAKKLH010000042">
    <property type="protein sequence ID" value="CAH0100640.1"/>
    <property type="molecule type" value="Genomic_DNA"/>
</dbReference>
<evidence type="ECO:0000256" key="3">
    <source>
        <dbReference type="ARBA" id="ARBA00023242"/>
    </source>
</evidence>
<dbReference type="PANTHER" id="PTHR13471:SF0">
    <property type="entry name" value="NUCLEAR EXOSOME REGULATOR NRDE2"/>
    <property type="match status" value="1"/>
</dbReference>
<reference evidence="5" key="1">
    <citation type="submission" date="2021-11" db="EMBL/GenBank/DDBJ databases">
        <authorList>
            <person name="Schell T."/>
        </authorList>
    </citation>
    <scope>NUCLEOTIDE SEQUENCE</scope>
    <source>
        <strain evidence="5">M5</strain>
    </source>
</reference>
<dbReference type="InterPro" id="IPR011990">
    <property type="entry name" value="TPR-like_helical_dom_sf"/>
</dbReference>
<protein>
    <submittedName>
        <fullName evidence="5">Uncharacterized protein</fullName>
    </submittedName>
</protein>
<keyword evidence="6" id="KW-1185">Reference proteome</keyword>
<gene>
    <name evidence="5" type="ORF">DGAL_LOCUS2925</name>
</gene>
<dbReference type="PANTHER" id="PTHR13471">
    <property type="entry name" value="TETRATRICOPEPTIDE-LIKE HELICAL"/>
    <property type="match status" value="1"/>
</dbReference>
<feature type="region of interest" description="Disordered" evidence="4">
    <location>
        <begin position="52"/>
        <end position="77"/>
    </location>
</feature>
<dbReference type="AlphaFoldDB" id="A0A8J2WDM0"/>
<dbReference type="GO" id="GO:0071013">
    <property type="term" value="C:catalytic step 2 spliceosome"/>
    <property type="evidence" value="ECO:0007669"/>
    <property type="project" value="TreeGrafter"/>
</dbReference>
<feature type="compositionally biased region" description="Basic and acidic residues" evidence="4">
    <location>
        <begin position="52"/>
        <end position="62"/>
    </location>
</feature>
<dbReference type="Pfam" id="PF08424">
    <property type="entry name" value="NRDE-2"/>
    <property type="match status" value="1"/>
</dbReference>
<evidence type="ECO:0000313" key="5">
    <source>
        <dbReference type="EMBL" id="CAH0100640.1"/>
    </source>
</evidence>
<organism evidence="5 6">
    <name type="scientific">Daphnia galeata</name>
    <dbReference type="NCBI Taxonomy" id="27404"/>
    <lineage>
        <taxon>Eukaryota</taxon>
        <taxon>Metazoa</taxon>
        <taxon>Ecdysozoa</taxon>
        <taxon>Arthropoda</taxon>
        <taxon>Crustacea</taxon>
        <taxon>Branchiopoda</taxon>
        <taxon>Diplostraca</taxon>
        <taxon>Cladocera</taxon>
        <taxon>Anomopoda</taxon>
        <taxon>Daphniidae</taxon>
        <taxon>Daphnia</taxon>
    </lineage>
</organism>
<comment type="caution">
    <text evidence="5">The sequence shown here is derived from an EMBL/GenBank/DDBJ whole genome shotgun (WGS) entry which is preliminary data.</text>
</comment>
<dbReference type="GO" id="GO:0031048">
    <property type="term" value="P:regulatory ncRNA-mediated heterochromatin formation"/>
    <property type="evidence" value="ECO:0007669"/>
    <property type="project" value="TreeGrafter"/>
</dbReference>
<dbReference type="Gene3D" id="1.25.40.10">
    <property type="entry name" value="Tetratricopeptide repeat domain"/>
    <property type="match status" value="1"/>
</dbReference>
<dbReference type="GO" id="GO:1902369">
    <property type="term" value="P:negative regulation of RNA catabolic process"/>
    <property type="evidence" value="ECO:0007669"/>
    <property type="project" value="TreeGrafter"/>
</dbReference>
<evidence type="ECO:0000256" key="4">
    <source>
        <dbReference type="SAM" id="MobiDB-lite"/>
    </source>
</evidence>
<accession>A0A8J2WDM0</accession>
<keyword evidence="3" id="KW-0539">Nucleus</keyword>
<comment type="similarity">
    <text evidence="2">Belongs to the NRDE2 family.</text>
</comment>
<dbReference type="Proteomes" id="UP000789390">
    <property type="component" value="Unassembled WGS sequence"/>
</dbReference>
<sequence length="497" mass="56800">MKVIYLSQQRLLQAAGLRLTSSLNSAEKSDNHLESTIKEGISIANAEVIGADKKSKKNSESSRKKRKKEEKQKKVDKEFHKKKIKVDTKSVINVLPEPDVSKIGRKCIFSNGLQLKLGESFYEDMKGNKDNFAFPNMYFKHVARHYQMRGILGVQHKISSPHLHKSKPQRYFGKKSLRKLAKVINIPEKPQEASETNPLGIYDSSTALYIQGNHIANSDVPLAVRDREFEISHQTALFNEKLRENPHDIDLWLSFIDHQNIASFSVIEEDANSSKNKPKNHGRSLHPRALLERKIAILDKAIERNQKSIKLLTARLNIAAEYWDLSAMHQEWRNVLFVNPMSIELWKEYLNFIEFTFEGFTVAQVLKAYASCMQKLIQMQQPSFAAHQRPENLEDFMIDIAMRLCSFLRQSGWTEKSVSLTQALLELSFKRPDHISSPFAWLLSLWESQVPRIGEVKGDSGAQMTEGQPIRAVHGIDVMEDEDTIINSSQSFPNCVA</sequence>
<evidence type="ECO:0000256" key="2">
    <source>
        <dbReference type="ARBA" id="ARBA00009265"/>
    </source>
</evidence>
<evidence type="ECO:0000256" key="1">
    <source>
        <dbReference type="ARBA" id="ARBA00004123"/>
    </source>
</evidence>
<dbReference type="InterPro" id="IPR013633">
    <property type="entry name" value="NRDE-2"/>
</dbReference>
<proteinExistence type="inferred from homology"/>
<comment type="subcellular location">
    <subcellularLocation>
        <location evidence="1">Nucleus</location>
    </subcellularLocation>
</comment>
<name>A0A8J2WDM0_9CRUS</name>
<evidence type="ECO:0000313" key="6">
    <source>
        <dbReference type="Proteomes" id="UP000789390"/>
    </source>
</evidence>